<dbReference type="KEGG" id="mss:MSU_0520"/>
<evidence type="ECO:0000256" key="6">
    <source>
        <dbReference type="ARBA" id="ARBA00022741"/>
    </source>
</evidence>
<keyword evidence="7" id="KW-0862">Zinc</keyword>
<dbReference type="PROSITE" id="PS00178">
    <property type="entry name" value="AA_TRNA_LIGASE_I"/>
    <property type="match status" value="1"/>
</dbReference>
<dbReference type="PANTHER" id="PTHR11946:SF93">
    <property type="entry name" value="VALINE--TRNA LIGASE, CHLOROPLASTIC_MITOCHONDRIAL 2"/>
    <property type="match status" value="1"/>
</dbReference>
<evidence type="ECO:0000256" key="10">
    <source>
        <dbReference type="ARBA" id="ARBA00023054"/>
    </source>
</evidence>
<dbReference type="STRING" id="768700.MSU_0520"/>
<keyword evidence="5" id="KW-0479">Metal-binding</keyword>
<feature type="domain" description="Aminoacyl-tRNA synthetase class Ia" evidence="15">
    <location>
        <begin position="4"/>
        <end position="399"/>
    </location>
</feature>
<dbReference type="GO" id="GO:0046872">
    <property type="term" value="F:metal ion binding"/>
    <property type="evidence" value="ECO:0007669"/>
    <property type="project" value="UniProtKB-KW"/>
</dbReference>
<keyword evidence="20" id="KW-1185">Reference proteome</keyword>
<dbReference type="NCBIfam" id="TIGR00422">
    <property type="entry name" value="valS"/>
    <property type="match status" value="1"/>
</dbReference>
<dbReference type="Gene3D" id="3.90.740.10">
    <property type="entry name" value="Valyl/Leucyl/Isoleucyl-tRNA synthetase, editing domain"/>
    <property type="match status" value="1"/>
</dbReference>
<dbReference type="InterPro" id="IPR013155">
    <property type="entry name" value="M/V/L/I-tRNA-synth_anticd-bd"/>
</dbReference>
<protein>
    <recommendedName>
        <fullName evidence="2 13">Valine--tRNA ligase</fullName>
        <ecNumber evidence="2 13">6.1.1.9</ecNumber>
    </recommendedName>
</protein>
<keyword evidence="9 14" id="KW-0648">Protein biosynthesis</keyword>
<dbReference type="InterPro" id="IPR010978">
    <property type="entry name" value="tRNA-bd_arm"/>
</dbReference>
<evidence type="ECO:0000313" key="19">
    <source>
        <dbReference type="EMBL" id="ADX98054.1"/>
    </source>
</evidence>
<evidence type="ECO:0000256" key="14">
    <source>
        <dbReference type="RuleBase" id="RU363035"/>
    </source>
</evidence>
<reference evidence="19 20" key="1">
    <citation type="journal article" date="2011" name="J. Bacteriol.">
        <title>Complete genome sequences of two hemotropic Mycoplasmas, Mycoplasma haemofelis strain Ohio2 and Mycoplasma suis strain Illinois.</title>
        <authorList>
            <person name="Messick J.B."/>
            <person name="Santos A.P."/>
            <person name="Guimaraes A.M."/>
        </authorList>
    </citation>
    <scope>NUCLEOTIDE SEQUENCE [LARGE SCALE GENOMIC DNA]</scope>
    <source>
        <strain evidence="19 20">Illinois</strain>
    </source>
</reference>
<dbReference type="Gene3D" id="1.10.730.10">
    <property type="entry name" value="Isoleucyl-tRNA Synthetase, Domain 1"/>
    <property type="match status" value="1"/>
</dbReference>
<dbReference type="Pfam" id="PF10458">
    <property type="entry name" value="Val_tRNA-synt_C"/>
    <property type="match status" value="1"/>
</dbReference>
<gene>
    <name evidence="19" type="primary">valS</name>
    <name evidence="19" type="ordered locus">MSU_0520</name>
</gene>
<evidence type="ECO:0000256" key="12">
    <source>
        <dbReference type="ARBA" id="ARBA00047552"/>
    </source>
</evidence>
<dbReference type="Gene3D" id="1.10.287.380">
    <property type="entry name" value="Valyl-tRNA synthetase, C-terminal domain"/>
    <property type="match status" value="1"/>
</dbReference>
<evidence type="ECO:0000256" key="4">
    <source>
        <dbReference type="ARBA" id="ARBA00022598"/>
    </source>
</evidence>
<dbReference type="Proteomes" id="UP000007484">
    <property type="component" value="Chromosome"/>
</dbReference>
<keyword evidence="8 14" id="KW-0067">ATP-binding</keyword>
<dbReference type="InterPro" id="IPR001412">
    <property type="entry name" value="aa-tRNA-synth_I_CS"/>
</dbReference>
<dbReference type="GO" id="GO:0004832">
    <property type="term" value="F:valine-tRNA ligase activity"/>
    <property type="evidence" value="ECO:0007669"/>
    <property type="project" value="UniProtKB-UniRule"/>
</dbReference>
<dbReference type="EMBL" id="CP002525">
    <property type="protein sequence ID" value="ADX98054.1"/>
    <property type="molecule type" value="Genomic_DNA"/>
</dbReference>
<evidence type="ECO:0000256" key="5">
    <source>
        <dbReference type="ARBA" id="ARBA00022723"/>
    </source>
</evidence>
<evidence type="ECO:0000256" key="1">
    <source>
        <dbReference type="ARBA" id="ARBA00001947"/>
    </source>
</evidence>
<dbReference type="Pfam" id="PF08264">
    <property type="entry name" value="Anticodon_1"/>
    <property type="match status" value="1"/>
</dbReference>
<keyword evidence="11 14" id="KW-0030">Aminoacyl-tRNA synthetase</keyword>
<dbReference type="EC" id="6.1.1.9" evidence="2 13"/>
<evidence type="ECO:0000259" key="18">
    <source>
        <dbReference type="Pfam" id="PF10458"/>
    </source>
</evidence>
<dbReference type="PRINTS" id="PR00986">
    <property type="entry name" value="TRNASYNTHVAL"/>
</dbReference>
<dbReference type="SUPFAM" id="SSF47323">
    <property type="entry name" value="Anticodon-binding domain of a subclass of class I aminoacyl-tRNA synthetases"/>
    <property type="match status" value="1"/>
</dbReference>
<dbReference type="InterPro" id="IPR014729">
    <property type="entry name" value="Rossmann-like_a/b/a_fold"/>
</dbReference>
<proteinExistence type="inferred from homology"/>
<dbReference type="InterPro" id="IPR002300">
    <property type="entry name" value="aa-tRNA-synth_Ia"/>
</dbReference>
<evidence type="ECO:0000313" key="20">
    <source>
        <dbReference type="Proteomes" id="UP000007484"/>
    </source>
</evidence>
<sequence>MSCYSLLLPPPNLTGTLHLGHLWNIVLQDFRYKWSTIRKYFSYWAIGVDHAGISFQSKFDSLFREKFSHLSPEEYLEEMNKYATELREKIFSQFSLITSSMDISKARYTLEEQSKSFVLKKFLSLFSQGLIYKKKKLVNWDIKLQEVLADCEVIHREENSKLYYLKYYFTDDSDKYLLVATSRIETIFGDVAVFVHPEDKRYSSFISKKVYIPGIKREIPVLADNSISQEFGTGVMKCTPAHDSIDWELKEKYSLDQIEVFDINGKLLEVACQFFGKDRLEARSEIVDWLQSTGELERIEDYKTRLSYSEKSNTLVEKLLTEQWFLAASKLAQLAAKIIRSGKFKLNIYPSSQKDRLLDYLDNTEDWCLSRQISWGIKVNMAYDKKFRKYRVNPDINDQDQFISEEIALDTWFSSGLWPDIVFLGSPKLRDRFFPFSTLVSGKDILFPWISRMIYLSLHFNAKPPFKNIFLHGILRNSKGEKMSKSLGNGILPEELYSKYSSDVIRFAFLSNTHFDRDIKYSENIFQKPINFIHKLEHLFKFFESKLSGSQSLFFGEEKQIKFDFQNLSWAERWIIREFSFLSEELEELFSSYDFSSLTKLIVTFFTEKVSNQFLELLKLEWQGEENSIKFLAYITELSCRILYPFITEFSEKYYKKLFNRELESVFYSIFYPKKWSKKTDEGSWFFEYMKKVRQLYHSLELDFSKEVKFRIVSSLSSASFKKQIEELNPYFRRLNQTLVSLEKKRDLSHFPTVKVGKLYFELLIDDLPKDKYKEFVSKELSKYSSEVERSRKILSRESFCSNAPEELILEEKRKYQDYLSEFEFYSELNSQL</sequence>
<evidence type="ECO:0000256" key="7">
    <source>
        <dbReference type="ARBA" id="ARBA00022833"/>
    </source>
</evidence>
<evidence type="ECO:0000256" key="2">
    <source>
        <dbReference type="ARBA" id="ARBA00013169"/>
    </source>
</evidence>
<evidence type="ECO:0000259" key="15">
    <source>
        <dbReference type="Pfam" id="PF00133"/>
    </source>
</evidence>
<evidence type="ECO:0000259" key="17">
    <source>
        <dbReference type="Pfam" id="PF08264"/>
    </source>
</evidence>
<name>F0QRD4_MYCSL</name>
<dbReference type="AlphaFoldDB" id="F0QRD4"/>
<evidence type="ECO:0000256" key="9">
    <source>
        <dbReference type="ARBA" id="ARBA00022917"/>
    </source>
</evidence>
<feature type="domain" description="Methionyl/Valyl/Leucyl/Isoleucyl-tRNA synthetase anticodon-binding" evidence="17">
    <location>
        <begin position="572"/>
        <end position="699"/>
    </location>
</feature>
<dbReference type="SUPFAM" id="SSF50677">
    <property type="entry name" value="ValRS/IleRS/LeuRS editing domain"/>
    <property type="match status" value="1"/>
</dbReference>
<feature type="domain" description="tRNA synthetases class I catalytic" evidence="16">
    <location>
        <begin position="441"/>
        <end position="527"/>
    </location>
</feature>
<dbReference type="Pfam" id="PF00133">
    <property type="entry name" value="tRNA-synt_1"/>
    <property type="match status" value="1"/>
</dbReference>
<evidence type="ECO:0000256" key="11">
    <source>
        <dbReference type="ARBA" id="ARBA00023146"/>
    </source>
</evidence>
<dbReference type="PANTHER" id="PTHR11946">
    <property type="entry name" value="VALYL-TRNA SYNTHETASES"/>
    <property type="match status" value="1"/>
</dbReference>
<dbReference type="InterPro" id="IPR032678">
    <property type="entry name" value="tRNA-synt_1_cat_dom"/>
</dbReference>
<dbReference type="InterPro" id="IPR037118">
    <property type="entry name" value="Val-tRNA_synth_C_sf"/>
</dbReference>
<dbReference type="HOGENOM" id="CLU_001493_0_2_14"/>
<evidence type="ECO:0000256" key="3">
    <source>
        <dbReference type="ARBA" id="ARBA00022490"/>
    </source>
</evidence>
<dbReference type="SUPFAM" id="SSF46589">
    <property type="entry name" value="tRNA-binding arm"/>
    <property type="match status" value="1"/>
</dbReference>
<dbReference type="InterPro" id="IPR009080">
    <property type="entry name" value="tRNAsynth_Ia_anticodon-bd"/>
</dbReference>
<dbReference type="InterPro" id="IPR019499">
    <property type="entry name" value="Val-tRNA_synth_tRNA-bd"/>
</dbReference>
<accession>F0QRD4</accession>
<keyword evidence="6 14" id="KW-0547">Nucleotide-binding</keyword>
<comment type="similarity">
    <text evidence="14">Belongs to the class-I aminoacyl-tRNA synthetase family.</text>
</comment>
<comment type="catalytic activity">
    <reaction evidence="12">
        <text>tRNA(Val) + L-valine + ATP = L-valyl-tRNA(Val) + AMP + diphosphate</text>
        <dbReference type="Rhea" id="RHEA:10704"/>
        <dbReference type="Rhea" id="RHEA-COMP:9672"/>
        <dbReference type="Rhea" id="RHEA-COMP:9708"/>
        <dbReference type="ChEBI" id="CHEBI:30616"/>
        <dbReference type="ChEBI" id="CHEBI:33019"/>
        <dbReference type="ChEBI" id="CHEBI:57762"/>
        <dbReference type="ChEBI" id="CHEBI:78442"/>
        <dbReference type="ChEBI" id="CHEBI:78537"/>
        <dbReference type="ChEBI" id="CHEBI:456215"/>
        <dbReference type="EC" id="6.1.1.9"/>
    </reaction>
</comment>
<dbReference type="GO" id="GO:0002161">
    <property type="term" value="F:aminoacyl-tRNA deacylase activity"/>
    <property type="evidence" value="ECO:0007669"/>
    <property type="project" value="InterPro"/>
</dbReference>
<dbReference type="SUPFAM" id="SSF52374">
    <property type="entry name" value="Nucleotidylyl transferase"/>
    <property type="match status" value="1"/>
</dbReference>
<dbReference type="RefSeq" id="WP_013609916.1">
    <property type="nucleotide sequence ID" value="NC_015155.1"/>
</dbReference>
<dbReference type="GO" id="GO:0005829">
    <property type="term" value="C:cytosol"/>
    <property type="evidence" value="ECO:0007669"/>
    <property type="project" value="TreeGrafter"/>
</dbReference>
<dbReference type="InterPro" id="IPR009008">
    <property type="entry name" value="Val/Leu/Ile-tRNA-synth_edit"/>
</dbReference>
<dbReference type="GO" id="GO:0006438">
    <property type="term" value="P:valyl-tRNA aminoacylation"/>
    <property type="evidence" value="ECO:0007669"/>
    <property type="project" value="UniProtKB-UniRule"/>
</dbReference>
<evidence type="ECO:0000256" key="13">
    <source>
        <dbReference type="NCBIfam" id="TIGR00422"/>
    </source>
</evidence>
<keyword evidence="3" id="KW-0963">Cytoplasm</keyword>
<feature type="domain" description="Valyl-tRNA synthetase tRNA-binding arm" evidence="18">
    <location>
        <begin position="777"/>
        <end position="822"/>
    </location>
</feature>
<comment type="cofactor">
    <cofactor evidence="1">
        <name>Zn(2+)</name>
        <dbReference type="ChEBI" id="CHEBI:29105"/>
    </cofactor>
</comment>
<keyword evidence="10" id="KW-0175">Coiled coil</keyword>
<dbReference type="Gene3D" id="3.40.50.620">
    <property type="entry name" value="HUPs"/>
    <property type="match status" value="2"/>
</dbReference>
<dbReference type="InterPro" id="IPR002303">
    <property type="entry name" value="Valyl-tRNA_ligase"/>
</dbReference>
<evidence type="ECO:0000259" key="16">
    <source>
        <dbReference type="Pfam" id="PF01406"/>
    </source>
</evidence>
<organism evidence="19 20">
    <name type="scientific">Mycoplasma suis (strain Illinois)</name>
    <dbReference type="NCBI Taxonomy" id="768700"/>
    <lineage>
        <taxon>Bacteria</taxon>
        <taxon>Bacillati</taxon>
        <taxon>Mycoplasmatota</taxon>
        <taxon>Mollicutes</taxon>
        <taxon>Mycoplasmataceae</taxon>
        <taxon>Mycoplasma</taxon>
    </lineage>
</organism>
<evidence type="ECO:0000256" key="8">
    <source>
        <dbReference type="ARBA" id="ARBA00022840"/>
    </source>
</evidence>
<keyword evidence="4 14" id="KW-0436">Ligase</keyword>
<dbReference type="Pfam" id="PF01406">
    <property type="entry name" value="tRNA-synt_1e"/>
    <property type="match status" value="1"/>
</dbReference>
<dbReference type="GO" id="GO:0005524">
    <property type="term" value="F:ATP binding"/>
    <property type="evidence" value="ECO:0007669"/>
    <property type="project" value="UniProtKB-KW"/>
</dbReference>